<keyword evidence="4" id="KW-1185">Reference proteome</keyword>
<dbReference type="RefSeq" id="WP_189018717.1">
    <property type="nucleotide sequence ID" value="NZ_BMHE01000048.1"/>
</dbReference>
<evidence type="ECO:0000256" key="1">
    <source>
        <dbReference type="ARBA" id="ARBA00007637"/>
    </source>
</evidence>
<dbReference type="EMBL" id="BMHE01000048">
    <property type="protein sequence ID" value="GGA05401.1"/>
    <property type="molecule type" value="Genomic_DNA"/>
</dbReference>
<comment type="caution">
    <text evidence="3">The sequence shown here is derived from an EMBL/GenBank/DDBJ whole genome shotgun (WGS) entry which is preliminary data.</text>
</comment>
<protein>
    <submittedName>
        <fullName evidence="3">UDP-2-acetamido-2,6-dideoxy-hexulose 4-reductase</fullName>
    </submittedName>
</protein>
<feature type="domain" description="NAD-dependent epimerase/dehydratase" evidence="2">
    <location>
        <begin position="4"/>
        <end position="220"/>
    </location>
</feature>
<sequence>MKSILITGANGFTGEHACRHFVQKGLRVAAVTRYKESSVTGVQSCVCDLTQAEQVYALIDEIQPDYVLHLAGKNAVKGSWQEPVLYMETNMMSTLYLLDALRRVPHCRIVVTGSMLSYVPADGEVPSHPYSLSKSFQTWGALGWAHLFKQQLMIARPSNLIGPGPSNGICGLLARASAAVEAGVQSAPFQLSSRVEERDYVDVRDAVAAYALILEEGTPSMVYPVASGRNRTLGTIVDTLKPLINGELLIQSGLLSDYLPPEPIDIQPLLALGWHPAYSFEESLRDALIYFR</sequence>
<organism evidence="3 4">
    <name type="scientific">Paenibacillus marchantiophytorum</name>
    <dbReference type="NCBI Taxonomy" id="1619310"/>
    <lineage>
        <taxon>Bacteria</taxon>
        <taxon>Bacillati</taxon>
        <taxon>Bacillota</taxon>
        <taxon>Bacilli</taxon>
        <taxon>Bacillales</taxon>
        <taxon>Paenibacillaceae</taxon>
        <taxon>Paenibacillus</taxon>
    </lineage>
</organism>
<evidence type="ECO:0000313" key="3">
    <source>
        <dbReference type="EMBL" id="GGA05401.1"/>
    </source>
</evidence>
<evidence type="ECO:0000259" key="2">
    <source>
        <dbReference type="Pfam" id="PF01370"/>
    </source>
</evidence>
<evidence type="ECO:0000313" key="4">
    <source>
        <dbReference type="Proteomes" id="UP000615455"/>
    </source>
</evidence>
<gene>
    <name evidence="3" type="ORF">GCM10008018_59250</name>
</gene>
<dbReference type="InterPro" id="IPR001509">
    <property type="entry name" value="Epimerase_deHydtase"/>
</dbReference>
<accession>A0ABQ1FC55</accession>
<dbReference type="InterPro" id="IPR036291">
    <property type="entry name" value="NAD(P)-bd_dom_sf"/>
</dbReference>
<dbReference type="Gene3D" id="3.90.25.10">
    <property type="entry name" value="UDP-galactose 4-epimerase, domain 1"/>
    <property type="match status" value="1"/>
</dbReference>
<dbReference type="Pfam" id="PF01370">
    <property type="entry name" value="Epimerase"/>
    <property type="match status" value="1"/>
</dbReference>
<proteinExistence type="inferred from homology"/>
<dbReference type="Proteomes" id="UP000615455">
    <property type="component" value="Unassembled WGS sequence"/>
</dbReference>
<comment type="similarity">
    <text evidence="1">Belongs to the NAD(P)-dependent epimerase/dehydratase family.</text>
</comment>
<dbReference type="Gene3D" id="3.40.50.720">
    <property type="entry name" value="NAD(P)-binding Rossmann-like Domain"/>
    <property type="match status" value="1"/>
</dbReference>
<dbReference type="SUPFAM" id="SSF51735">
    <property type="entry name" value="NAD(P)-binding Rossmann-fold domains"/>
    <property type="match status" value="1"/>
</dbReference>
<name>A0ABQ1FC55_9BACL</name>
<dbReference type="PANTHER" id="PTHR43000">
    <property type="entry name" value="DTDP-D-GLUCOSE 4,6-DEHYDRATASE-RELATED"/>
    <property type="match status" value="1"/>
</dbReference>
<reference evidence="4" key="1">
    <citation type="journal article" date="2019" name="Int. J. Syst. Evol. Microbiol.">
        <title>The Global Catalogue of Microorganisms (GCM) 10K type strain sequencing project: providing services to taxonomists for standard genome sequencing and annotation.</title>
        <authorList>
            <consortium name="The Broad Institute Genomics Platform"/>
            <consortium name="The Broad Institute Genome Sequencing Center for Infectious Disease"/>
            <person name="Wu L."/>
            <person name="Ma J."/>
        </authorList>
    </citation>
    <scope>NUCLEOTIDE SEQUENCE [LARGE SCALE GENOMIC DNA]</scope>
    <source>
        <strain evidence="4">CGMCC 1.15043</strain>
    </source>
</reference>